<dbReference type="Pfam" id="PF00460">
    <property type="entry name" value="Flg_bb_rod"/>
    <property type="match status" value="1"/>
</dbReference>
<keyword evidence="8" id="KW-0282">Flagellum</keyword>
<evidence type="ECO:0000256" key="2">
    <source>
        <dbReference type="ARBA" id="ARBA00009677"/>
    </source>
</evidence>
<keyword evidence="9" id="KW-1185">Reference proteome</keyword>
<evidence type="ECO:0000256" key="1">
    <source>
        <dbReference type="ARBA" id="ARBA00004117"/>
    </source>
</evidence>
<dbReference type="NCBIfam" id="TIGR03506">
    <property type="entry name" value="FlgEFG_subfam"/>
    <property type="match status" value="1"/>
</dbReference>
<evidence type="ECO:0000313" key="8">
    <source>
        <dbReference type="EMBL" id="MCP8937328.1"/>
    </source>
</evidence>
<keyword evidence="3 4" id="KW-0975">Bacterial flagellum</keyword>
<evidence type="ECO:0000259" key="7">
    <source>
        <dbReference type="Pfam" id="PF22692"/>
    </source>
</evidence>
<dbReference type="Pfam" id="PF22692">
    <property type="entry name" value="LlgE_F_G_D1"/>
    <property type="match status" value="1"/>
</dbReference>
<sequence>MENALLIGLSRQMALSRELDVIANNVANVATTGFKARSLRFEEYLAPEASADAFAKPDQPLSYVVDKASGLDMSAGPLEMTGRELDVALRGPGVFAVQTPEGERYTRNGAFEINAAGELVTSDGYKVLGDGGPLVFGANETAITFAADGTVSSSDGVKGRLKLLQVNSPSQLENVGANIYRALAALQPAQPDVRVQGGAVERSNVNAVTEMSRLIEVNRAYQSVSSMIQRNDELRRSAIEKLAAPPA</sequence>
<comment type="caution">
    <text evidence="8">The sequence shown here is derived from an EMBL/GenBank/DDBJ whole genome shotgun (WGS) entry which is preliminary data.</text>
</comment>
<dbReference type="SUPFAM" id="SSF117143">
    <property type="entry name" value="Flagellar hook protein flgE"/>
    <property type="match status" value="1"/>
</dbReference>
<proteinExistence type="inferred from homology"/>
<dbReference type="NCBIfam" id="TIGR02490">
    <property type="entry name" value="flgF"/>
    <property type="match status" value="1"/>
</dbReference>
<gene>
    <name evidence="8" type="primary">flgF</name>
    <name evidence="8" type="ORF">NK718_02265</name>
</gene>
<dbReference type="PROSITE" id="PS00588">
    <property type="entry name" value="FLAGELLA_BB_ROD"/>
    <property type="match status" value="1"/>
</dbReference>
<dbReference type="InterPro" id="IPR019776">
    <property type="entry name" value="Flagellar_basal_body_rod_CS"/>
</dbReference>
<dbReference type="InterPro" id="IPR037925">
    <property type="entry name" value="FlgE/F/G-like"/>
</dbReference>
<keyword evidence="8" id="KW-0969">Cilium</keyword>
<dbReference type="InterPro" id="IPR010930">
    <property type="entry name" value="Flg_bb/hook_C_dom"/>
</dbReference>
<dbReference type="InterPro" id="IPR012836">
    <property type="entry name" value="FlgF"/>
</dbReference>
<organism evidence="8 9">
    <name type="scientific">Alsobacter ponti</name>
    <dbReference type="NCBI Taxonomy" id="2962936"/>
    <lineage>
        <taxon>Bacteria</taxon>
        <taxon>Pseudomonadati</taxon>
        <taxon>Pseudomonadota</taxon>
        <taxon>Alphaproteobacteria</taxon>
        <taxon>Hyphomicrobiales</taxon>
        <taxon>Alsobacteraceae</taxon>
        <taxon>Alsobacter</taxon>
    </lineage>
</organism>
<feature type="domain" description="Flagellar basal-body/hook protein C-terminal" evidence="6">
    <location>
        <begin position="197"/>
        <end position="239"/>
    </location>
</feature>
<dbReference type="PANTHER" id="PTHR30435:SF19">
    <property type="entry name" value="FLAGELLAR BASAL-BODY ROD PROTEIN FLGG"/>
    <property type="match status" value="1"/>
</dbReference>
<protein>
    <recommendedName>
        <fullName evidence="4">Flagellar basal-body rod protein FlgF</fullName>
    </recommendedName>
</protein>
<evidence type="ECO:0000259" key="6">
    <source>
        <dbReference type="Pfam" id="PF06429"/>
    </source>
</evidence>
<evidence type="ECO:0000256" key="3">
    <source>
        <dbReference type="ARBA" id="ARBA00023143"/>
    </source>
</evidence>
<dbReference type="PANTHER" id="PTHR30435">
    <property type="entry name" value="FLAGELLAR PROTEIN"/>
    <property type="match status" value="1"/>
</dbReference>
<feature type="domain" description="Flagellar basal body rod protein N-terminal" evidence="5">
    <location>
        <begin position="5"/>
        <end position="35"/>
    </location>
</feature>
<keyword evidence="8" id="KW-0966">Cell projection</keyword>
<name>A0ABT1L8S6_9HYPH</name>
<comment type="subcellular location">
    <subcellularLocation>
        <location evidence="1 4">Bacterial flagellum basal body</location>
    </subcellularLocation>
</comment>
<evidence type="ECO:0000259" key="5">
    <source>
        <dbReference type="Pfam" id="PF00460"/>
    </source>
</evidence>
<dbReference type="Proteomes" id="UP001205890">
    <property type="component" value="Unassembled WGS sequence"/>
</dbReference>
<dbReference type="Pfam" id="PF06429">
    <property type="entry name" value="Flg_bbr_C"/>
    <property type="match status" value="1"/>
</dbReference>
<comment type="subunit">
    <text evidence="4">The basal body constitutes a major portion of the flagellar organelle and consists of five rings (E,L,P,S, and M) mounted on a central rod. The rod consists of about 26 subunits of FlgG in the distal portion, and FlgB, FlgC and FlgF are thought to build up the proximal portion of the rod with about 6 subunits each.</text>
</comment>
<evidence type="ECO:0000313" key="9">
    <source>
        <dbReference type="Proteomes" id="UP001205890"/>
    </source>
</evidence>
<dbReference type="EMBL" id="JANCLU010000001">
    <property type="protein sequence ID" value="MCP8937328.1"/>
    <property type="molecule type" value="Genomic_DNA"/>
</dbReference>
<reference evidence="8 9" key="1">
    <citation type="submission" date="2022-07" db="EMBL/GenBank/DDBJ databases">
        <authorList>
            <person name="Li W.-J."/>
            <person name="Deng Q.-Q."/>
        </authorList>
    </citation>
    <scope>NUCLEOTIDE SEQUENCE [LARGE SCALE GENOMIC DNA]</scope>
    <source>
        <strain evidence="8 9">SYSU M60028</strain>
    </source>
</reference>
<accession>A0ABT1L8S6</accession>
<dbReference type="InterPro" id="IPR020013">
    <property type="entry name" value="Flagellar_FlgE/F/G"/>
</dbReference>
<dbReference type="InterPro" id="IPR053967">
    <property type="entry name" value="LlgE_F_G-like_D1"/>
</dbReference>
<comment type="similarity">
    <text evidence="2 4">Belongs to the flagella basal body rod proteins family.</text>
</comment>
<dbReference type="InterPro" id="IPR001444">
    <property type="entry name" value="Flag_bb_rod_N"/>
</dbReference>
<evidence type="ECO:0000256" key="4">
    <source>
        <dbReference type="RuleBase" id="RU362116"/>
    </source>
</evidence>
<dbReference type="RefSeq" id="WP_254738182.1">
    <property type="nucleotide sequence ID" value="NZ_JANCLU010000001.1"/>
</dbReference>
<feature type="domain" description="Flagellar hook protein FlgE/F/G-like D1" evidence="7">
    <location>
        <begin position="88"/>
        <end position="152"/>
    </location>
</feature>